<dbReference type="SUPFAM" id="SSF46565">
    <property type="entry name" value="Chaperone J-domain"/>
    <property type="match status" value="1"/>
</dbReference>
<protein>
    <submittedName>
        <fullName evidence="6">Iron-sulfur cluster co-chaperone protein HscB, mitochondrial</fullName>
    </submittedName>
</protein>
<evidence type="ECO:0000313" key="5">
    <source>
        <dbReference type="Proteomes" id="UP000694924"/>
    </source>
</evidence>
<keyword evidence="3" id="KW-0175">Coiled coil</keyword>
<dbReference type="InterPro" id="IPR009073">
    <property type="entry name" value="HscB_oligo_C"/>
</dbReference>
<dbReference type="SMART" id="SM00271">
    <property type="entry name" value="DnaJ"/>
    <property type="match status" value="1"/>
</dbReference>
<dbReference type="CDD" id="cd06257">
    <property type="entry name" value="DnaJ"/>
    <property type="match status" value="1"/>
</dbReference>
<sequence length="255" mass="29984">MYNFKMFMSKVVRPIVNKNSVFSRLLKERRKLYSYSTHRVTNNPTISLSTLQYSSDSPSKCWNCNFLYKSELFCSQCKTLQEMPENLNYFDILGVKLDYNVNNDEVHEKYRQLQKMLHPDKFGNRMEREQRISESLSSLLNKAYSTLTNPLKRGLYMLQLKGISIPEGTTSVNPEFLMEIMERNEEVESALNDKEKVVRLMQENKIILNKLSKKVADSFRNNNLEQAKEVLVKMKYYANIENKLKMLKQDLGIVD</sequence>
<dbReference type="HAMAP" id="MF_00682">
    <property type="entry name" value="HscB"/>
    <property type="match status" value="1"/>
</dbReference>
<organism evidence="5 6">
    <name type="scientific">Polistes dominula</name>
    <name type="common">European paper wasp</name>
    <name type="synonym">Vespa dominula</name>
    <dbReference type="NCBI Taxonomy" id="743375"/>
    <lineage>
        <taxon>Eukaryota</taxon>
        <taxon>Metazoa</taxon>
        <taxon>Ecdysozoa</taxon>
        <taxon>Arthropoda</taxon>
        <taxon>Hexapoda</taxon>
        <taxon>Insecta</taxon>
        <taxon>Pterygota</taxon>
        <taxon>Neoptera</taxon>
        <taxon>Endopterygota</taxon>
        <taxon>Hymenoptera</taxon>
        <taxon>Apocrita</taxon>
        <taxon>Aculeata</taxon>
        <taxon>Vespoidea</taxon>
        <taxon>Vespidae</taxon>
        <taxon>Polistinae</taxon>
        <taxon>Polistini</taxon>
        <taxon>Polistes</taxon>
    </lineage>
</organism>
<keyword evidence="2" id="KW-0143">Chaperone</keyword>
<feature type="coiled-coil region" evidence="3">
    <location>
        <begin position="177"/>
        <end position="204"/>
    </location>
</feature>
<comment type="similarity">
    <text evidence="1">Belongs to the HscB family.</text>
</comment>
<dbReference type="NCBIfam" id="TIGR00714">
    <property type="entry name" value="hscB"/>
    <property type="match status" value="1"/>
</dbReference>
<evidence type="ECO:0000313" key="6">
    <source>
        <dbReference type="RefSeq" id="XP_015172715.1"/>
    </source>
</evidence>
<dbReference type="InterPro" id="IPR004640">
    <property type="entry name" value="HscB"/>
</dbReference>
<dbReference type="PROSITE" id="PS50076">
    <property type="entry name" value="DNAJ_2"/>
    <property type="match status" value="1"/>
</dbReference>
<dbReference type="GeneID" id="107064498"/>
<dbReference type="Proteomes" id="UP000694924">
    <property type="component" value="Unplaced"/>
</dbReference>
<evidence type="ECO:0000256" key="2">
    <source>
        <dbReference type="ARBA" id="ARBA00023186"/>
    </source>
</evidence>
<dbReference type="Pfam" id="PF07743">
    <property type="entry name" value="HSCB_C"/>
    <property type="match status" value="1"/>
</dbReference>
<name>A0ABM1HXM8_POLDO</name>
<feature type="domain" description="J" evidence="4">
    <location>
        <begin position="88"/>
        <end position="160"/>
    </location>
</feature>
<dbReference type="InterPro" id="IPR001623">
    <property type="entry name" value="DnaJ_domain"/>
</dbReference>
<dbReference type="Gene3D" id="1.20.1280.20">
    <property type="entry name" value="HscB, C-terminal domain"/>
    <property type="match status" value="1"/>
</dbReference>
<dbReference type="RefSeq" id="XP_015172715.1">
    <property type="nucleotide sequence ID" value="XM_015317229.1"/>
</dbReference>
<evidence type="ECO:0000259" key="4">
    <source>
        <dbReference type="PROSITE" id="PS50076"/>
    </source>
</evidence>
<dbReference type="InterPro" id="IPR036869">
    <property type="entry name" value="J_dom_sf"/>
</dbReference>
<reference evidence="6" key="1">
    <citation type="submission" date="2025-08" db="UniProtKB">
        <authorList>
            <consortium name="RefSeq"/>
        </authorList>
    </citation>
    <scope>IDENTIFICATION</scope>
    <source>
        <tissue evidence="6">Whole body</tissue>
    </source>
</reference>
<dbReference type="PANTHER" id="PTHR14021:SF15">
    <property type="entry name" value="IRON-SULFUR CLUSTER CO-CHAPERONE PROTEIN HSCB"/>
    <property type="match status" value="1"/>
</dbReference>
<dbReference type="Gene3D" id="1.10.287.110">
    <property type="entry name" value="DnaJ domain"/>
    <property type="match status" value="1"/>
</dbReference>
<proteinExistence type="inferred from homology"/>
<dbReference type="SUPFAM" id="SSF47144">
    <property type="entry name" value="HSC20 (HSCB), C-terminal oligomerisation domain"/>
    <property type="match status" value="1"/>
</dbReference>
<keyword evidence="5" id="KW-1185">Reference proteome</keyword>
<gene>
    <name evidence="6" type="primary">LOC107064498</name>
</gene>
<dbReference type="PANTHER" id="PTHR14021">
    <property type="entry name" value="IRON-SULFUR CLUSTER CO-CHAPERONE PROTEIN HSCB"/>
    <property type="match status" value="1"/>
</dbReference>
<evidence type="ECO:0000256" key="1">
    <source>
        <dbReference type="ARBA" id="ARBA00010476"/>
    </source>
</evidence>
<evidence type="ECO:0000256" key="3">
    <source>
        <dbReference type="SAM" id="Coils"/>
    </source>
</evidence>
<accession>A0ABM1HXM8</accession>
<dbReference type="Pfam" id="PF00226">
    <property type="entry name" value="DnaJ"/>
    <property type="match status" value="1"/>
</dbReference>
<dbReference type="InterPro" id="IPR036386">
    <property type="entry name" value="HscB_C_sf"/>
</dbReference>